<feature type="repeat" description="TPR" evidence="3">
    <location>
        <begin position="214"/>
        <end position="247"/>
    </location>
</feature>
<evidence type="ECO:0000256" key="3">
    <source>
        <dbReference type="PROSITE-ProRule" id="PRU00339"/>
    </source>
</evidence>
<name>A0A081S5Z4_9ARCH</name>
<comment type="caution">
    <text evidence="5">The sequence shown here is derived from an EMBL/GenBank/DDBJ whole genome shotgun (WGS) entry which is preliminary data.</text>
</comment>
<keyword evidence="4" id="KW-0812">Transmembrane</keyword>
<keyword evidence="1" id="KW-0677">Repeat</keyword>
<dbReference type="Pfam" id="PF07719">
    <property type="entry name" value="TPR_2"/>
    <property type="match status" value="1"/>
</dbReference>
<gene>
    <name evidence="5" type="ORF">AAA799E16_00859</name>
</gene>
<feature type="transmembrane region" description="Helical" evidence="4">
    <location>
        <begin position="778"/>
        <end position="802"/>
    </location>
</feature>
<dbReference type="PATRIC" id="fig|1502292.3.peg.794"/>
<keyword evidence="4" id="KW-1133">Transmembrane helix</keyword>
<dbReference type="InterPro" id="IPR011990">
    <property type="entry name" value="TPR-like_helical_dom_sf"/>
</dbReference>
<evidence type="ECO:0000256" key="4">
    <source>
        <dbReference type="SAM" id="Phobius"/>
    </source>
</evidence>
<dbReference type="PROSITE" id="PS50293">
    <property type="entry name" value="TPR_REGION"/>
    <property type="match status" value="3"/>
</dbReference>
<dbReference type="PROSITE" id="PS50005">
    <property type="entry name" value="TPR"/>
    <property type="match status" value="7"/>
</dbReference>
<dbReference type="Pfam" id="PF13432">
    <property type="entry name" value="TPR_16"/>
    <property type="match status" value="1"/>
</dbReference>
<dbReference type="InterPro" id="IPR013105">
    <property type="entry name" value="TPR_2"/>
</dbReference>
<evidence type="ECO:0000313" key="5">
    <source>
        <dbReference type="EMBL" id="KER06347.1"/>
    </source>
</evidence>
<protein>
    <submittedName>
        <fullName evidence="5">Photosystem I assembly protein ycf3</fullName>
    </submittedName>
</protein>
<dbReference type="PANTHER" id="PTHR44858">
    <property type="entry name" value="TETRATRICOPEPTIDE REPEAT PROTEIN 6"/>
    <property type="match status" value="1"/>
</dbReference>
<dbReference type="InterPro" id="IPR019734">
    <property type="entry name" value="TPR_rpt"/>
</dbReference>
<feature type="repeat" description="TPR" evidence="3">
    <location>
        <begin position="282"/>
        <end position="315"/>
    </location>
</feature>
<dbReference type="Pfam" id="PF13431">
    <property type="entry name" value="TPR_17"/>
    <property type="match status" value="1"/>
</dbReference>
<dbReference type="SUPFAM" id="SSF48439">
    <property type="entry name" value="Protein prenylyltransferase"/>
    <property type="match status" value="1"/>
</dbReference>
<keyword evidence="2 3" id="KW-0802">TPR repeat</keyword>
<dbReference type="AlphaFoldDB" id="A0A081S5Z4"/>
<sequence>MIMGFTFSQDALAVTVECPVILNWYWESELSNTDYWSKLSCSYQSSNGWNYITANMALHPDTALGVSGCSGDWDKSYYGGQIHSSSHHLNVKYEYGSDSDKNSVVSAAQTLLKTLESKGVAMKCYTAPAPAPAPSPTPIPKSEKSADDWNNIGIELSNQGKYAEAITAYEKAISLDPNHEWAWHNIGVNLLKLDRPAEALEVLNQSIKLDPNNVSAWNYKGNALWDLQRYTEALNAYEKAISIDSSERWPWRNKGYLLNDLERYSEALIALNQAIRLDPNKSGVYFEKGYALGELGKYQESIQAYKKELQLDPDDDSALVNIGWTYSKLGQDENALSYYNKALQIDPNDSTALKNKENVLERLQKQEESKAEYNGWIQQGTEYLNNGNFDEAIKNFDLAYKINPNDQNLINLKADALKQKGLDLVDKGKYDLAVVFLGESNYLKPDGFVESSQNNAYNRWSEEIRLERIPFDPKIDNFHFENPNYLDESSPPPLVPTLPLTGEVSSGGESHTIISRGGEIIKDISPGTPLRVGDVIVVGRTPGTSPVTLDWGYAATTVQPGSIFLIGQSNDLKSFARNSENPHYVELVKGQLRIYDDAKKTGFDDDYSFLVKTTKNPIRVGGTDVTINFDEDTGNSSIQIDDGWIEIFDGTANEFKKFYAGEKLVTNNNGYYVSAQEVEPTPSSNGGGCLIATAAYGTELAPQVQFLREIRDNTVLSTTSGASFMTGFNQLYYLFSPTIADWQRENPMFQEAVRAFITPMISTLSIMTLAEDGSEVEVLGLGISVIALNLVMYIAAPALIGFKVHKHLKNS</sequence>
<reference evidence="5 6" key="1">
    <citation type="submission" date="2014-06" db="EMBL/GenBank/DDBJ databases">
        <authorList>
            <person name="Ngugi D.K."/>
            <person name="Blom J."/>
            <person name="Alam I."/>
            <person name="Rashid M."/>
            <person name="Ba Alawi W."/>
            <person name="Zhang G."/>
            <person name="Hikmawan T."/>
            <person name="Guan Y."/>
            <person name="Antunes A."/>
            <person name="Siam R."/>
            <person name="Eldorry H."/>
            <person name="Bajic V."/>
            <person name="Stingl U."/>
        </authorList>
    </citation>
    <scope>NUCLEOTIDE SEQUENCE [LARGE SCALE GENOMIC DNA]</scope>
    <source>
        <strain evidence="5">SCGC AAA799-E16</strain>
    </source>
</reference>
<feature type="repeat" description="TPR" evidence="3">
    <location>
        <begin position="248"/>
        <end position="281"/>
    </location>
</feature>
<evidence type="ECO:0000256" key="2">
    <source>
        <dbReference type="ARBA" id="ARBA00022803"/>
    </source>
</evidence>
<feature type="repeat" description="TPR" evidence="3">
    <location>
        <begin position="146"/>
        <end position="179"/>
    </location>
</feature>
<keyword evidence="4" id="KW-0472">Membrane</keyword>
<organism evidence="5 6">
    <name type="scientific">Marine Group I thaumarchaeote SCGC AAA799-E16</name>
    <dbReference type="NCBI Taxonomy" id="1502292"/>
    <lineage>
        <taxon>Archaea</taxon>
        <taxon>Nitrososphaerota</taxon>
        <taxon>Marine Group I</taxon>
    </lineage>
</organism>
<feature type="repeat" description="TPR" evidence="3">
    <location>
        <begin position="373"/>
        <end position="406"/>
    </location>
</feature>
<proteinExistence type="predicted"/>
<dbReference type="NCBIfam" id="NF041770">
    <property type="entry name" value="CFI_box_CTERM"/>
    <property type="match status" value="1"/>
</dbReference>
<feature type="repeat" description="TPR" evidence="3">
    <location>
        <begin position="180"/>
        <end position="213"/>
    </location>
</feature>
<feature type="repeat" description="TPR" evidence="3">
    <location>
        <begin position="316"/>
        <end position="349"/>
    </location>
</feature>
<dbReference type="PANTHER" id="PTHR44858:SF1">
    <property type="entry name" value="UDP-N-ACETYLGLUCOSAMINE--PEPTIDE N-ACETYLGLUCOSAMINYLTRANSFERASE SPINDLY-RELATED"/>
    <property type="match status" value="1"/>
</dbReference>
<accession>A0A081S5Z4</accession>
<dbReference type="InterPro" id="IPR050498">
    <property type="entry name" value="Ycf3"/>
</dbReference>
<evidence type="ECO:0000256" key="1">
    <source>
        <dbReference type="ARBA" id="ARBA00022737"/>
    </source>
</evidence>
<dbReference type="Proteomes" id="UP000028027">
    <property type="component" value="Unassembled WGS sequence"/>
</dbReference>
<dbReference type="Gene3D" id="1.25.40.10">
    <property type="entry name" value="Tetratricopeptide repeat domain"/>
    <property type="match status" value="3"/>
</dbReference>
<keyword evidence="6" id="KW-1185">Reference proteome</keyword>
<evidence type="ECO:0000313" key="6">
    <source>
        <dbReference type="Proteomes" id="UP000028027"/>
    </source>
</evidence>
<dbReference type="EMBL" id="JNVL01000010">
    <property type="protein sequence ID" value="KER06347.1"/>
    <property type="molecule type" value="Genomic_DNA"/>
</dbReference>
<dbReference type="SMART" id="SM00028">
    <property type="entry name" value="TPR"/>
    <property type="match status" value="8"/>
</dbReference>
<dbReference type="Pfam" id="PF00515">
    <property type="entry name" value="TPR_1"/>
    <property type="match status" value="2"/>
</dbReference>
<dbReference type="InterPro" id="IPR049886">
    <property type="entry name" value="CFI_box_CTERM_dom"/>
</dbReference>